<dbReference type="SUPFAM" id="SSF90123">
    <property type="entry name" value="ABC transporter transmembrane region"/>
    <property type="match status" value="1"/>
</dbReference>
<keyword evidence="5" id="KW-0354">Hemolysis</keyword>
<reference evidence="16 17" key="1">
    <citation type="submission" date="2019-12" db="EMBL/GenBank/DDBJ databases">
        <title>Novel species isolated from a subtropical stream in China.</title>
        <authorList>
            <person name="Lu H."/>
        </authorList>
    </citation>
    <scope>NUCLEOTIDE SEQUENCE [LARGE SCALE GENOMIC DNA]</scope>
    <source>
        <strain evidence="16 17">FT127W</strain>
    </source>
</reference>
<feature type="transmembrane region" description="Helical" evidence="13">
    <location>
        <begin position="165"/>
        <end position="185"/>
    </location>
</feature>
<protein>
    <recommendedName>
        <fullName evidence="12">Cyclolysin secretion/processing ATP-binding protein CyaB</fullName>
    </recommendedName>
</protein>
<sequence length="613" mass="66206">MLHPIPSQESIVTKPSNVRQPLLRCLALYRLMPWRFALTATLFTIVNLSLAWQQWLVGRAVHDVESGRAVQRLPDGALDWSLARHWLLALLALAGARAVLQYCGGVMSLIIGQELLTILRQRILQQVQRLDLAYHWRHGVGELVTRTTRDADKVRDALISFWRQVFETALVVVASIGLLCWYSPWLGLPPLLLTLAGIGIFVAQTGTLVHLDRAAGAAYDKVNQELSEGVNGVRVIKGFGLEQRRVEVFSDHVDEFVRLARQALAYSASHIPLPQAVVALGHVWILGYGAHLVQQGRMNVGEIVAALLVANTLVFRIEGVGRVMQIFADARSSAGRIWELLDERPGIAGKPEGQERSLPDGALGLRLNGVDIAAPGGSTAILSACDFEVAPGEVVALVGATGSGKSTLAGLLPRLLEPDHGSVRVGSPWGGWRDLRGLDLDQLRRKVHVVPQESFLFSDTLAANLRLAKPDATDAELEQALAWASAGDVVASLEHGLQTRLGERGVTLSGGQRQRICLARALLARPAILVLDDATSALDALTERRVLDNIRRLRASGDYAVTVLMVASKLSTILLADRVAMLAGGRIAAEGTHPALMASHAGYRELLGGGDGK</sequence>
<keyword evidence="7 16" id="KW-0067">ATP-binding</keyword>
<keyword evidence="3" id="KW-1003">Cell membrane</keyword>
<comment type="subcellular location">
    <subcellularLocation>
        <location evidence="1">Cell membrane</location>
        <topology evidence="1">Multi-pass membrane protein</topology>
    </subcellularLocation>
</comment>
<feature type="domain" description="ABC transporter" evidence="14">
    <location>
        <begin position="365"/>
        <end position="609"/>
    </location>
</feature>
<organism evidence="16 17">
    <name type="scientific">Pseudoduganella aquatica</name>
    <dbReference type="NCBI Taxonomy" id="2660641"/>
    <lineage>
        <taxon>Bacteria</taxon>
        <taxon>Pseudomonadati</taxon>
        <taxon>Pseudomonadota</taxon>
        <taxon>Betaproteobacteria</taxon>
        <taxon>Burkholderiales</taxon>
        <taxon>Oxalobacteraceae</taxon>
        <taxon>Telluria group</taxon>
        <taxon>Pseudoduganella</taxon>
    </lineage>
</organism>
<comment type="function">
    <text evidence="10">Involved in the export of calmodulin-sensitive adenylate cyclase-hemolysin (cyclolysin).</text>
</comment>
<evidence type="ECO:0000256" key="8">
    <source>
        <dbReference type="ARBA" id="ARBA00022989"/>
    </source>
</evidence>
<dbReference type="Pfam" id="PF00664">
    <property type="entry name" value="ABC_membrane"/>
    <property type="match status" value="1"/>
</dbReference>
<dbReference type="InterPro" id="IPR017871">
    <property type="entry name" value="ABC_transporter-like_CS"/>
</dbReference>
<keyword evidence="2" id="KW-0813">Transport</keyword>
<dbReference type="AlphaFoldDB" id="A0A7X4HET8"/>
<dbReference type="SMART" id="SM00382">
    <property type="entry name" value="AAA"/>
    <property type="match status" value="1"/>
</dbReference>
<accession>A0A7X4HET8</accession>
<dbReference type="GO" id="GO:0016887">
    <property type="term" value="F:ATP hydrolysis activity"/>
    <property type="evidence" value="ECO:0007669"/>
    <property type="project" value="InterPro"/>
</dbReference>
<keyword evidence="5" id="KW-0204">Cytolysis</keyword>
<name>A0A7X4HET8_9BURK</name>
<evidence type="ECO:0000256" key="5">
    <source>
        <dbReference type="ARBA" id="ARBA00022735"/>
    </source>
</evidence>
<dbReference type="GO" id="GO:0005886">
    <property type="term" value="C:plasma membrane"/>
    <property type="evidence" value="ECO:0007669"/>
    <property type="project" value="UniProtKB-SubCell"/>
</dbReference>
<keyword evidence="4 13" id="KW-0812">Transmembrane</keyword>
<comment type="caution">
    <text evidence="16">The sequence shown here is derived from an EMBL/GenBank/DDBJ whole genome shotgun (WGS) entry which is preliminary data.</text>
</comment>
<evidence type="ECO:0000259" key="14">
    <source>
        <dbReference type="PROSITE" id="PS50893"/>
    </source>
</evidence>
<evidence type="ECO:0000256" key="4">
    <source>
        <dbReference type="ARBA" id="ARBA00022692"/>
    </source>
</evidence>
<evidence type="ECO:0000256" key="7">
    <source>
        <dbReference type="ARBA" id="ARBA00022840"/>
    </source>
</evidence>
<dbReference type="GO" id="GO:0005524">
    <property type="term" value="F:ATP binding"/>
    <property type="evidence" value="ECO:0007669"/>
    <property type="project" value="UniProtKB-KW"/>
</dbReference>
<evidence type="ECO:0000256" key="6">
    <source>
        <dbReference type="ARBA" id="ARBA00022741"/>
    </source>
</evidence>
<dbReference type="InterPro" id="IPR027417">
    <property type="entry name" value="P-loop_NTPase"/>
</dbReference>
<dbReference type="InterPro" id="IPR003593">
    <property type="entry name" value="AAA+_ATPase"/>
</dbReference>
<dbReference type="InterPro" id="IPR036640">
    <property type="entry name" value="ABC1_TM_sf"/>
</dbReference>
<evidence type="ECO:0000256" key="9">
    <source>
        <dbReference type="ARBA" id="ARBA00023136"/>
    </source>
</evidence>
<feature type="domain" description="ABC transmembrane type-1" evidence="15">
    <location>
        <begin position="37"/>
        <end position="329"/>
    </location>
</feature>
<dbReference type="FunFam" id="3.40.50.300:FF:000299">
    <property type="entry name" value="ABC transporter ATP-binding protein/permease"/>
    <property type="match status" value="1"/>
</dbReference>
<dbReference type="InterPro" id="IPR039421">
    <property type="entry name" value="Type_1_exporter"/>
</dbReference>
<evidence type="ECO:0000256" key="13">
    <source>
        <dbReference type="SAM" id="Phobius"/>
    </source>
</evidence>
<evidence type="ECO:0000256" key="1">
    <source>
        <dbReference type="ARBA" id="ARBA00004651"/>
    </source>
</evidence>
<feature type="transmembrane region" description="Helical" evidence="13">
    <location>
        <begin position="86"/>
        <end position="112"/>
    </location>
</feature>
<evidence type="ECO:0000256" key="12">
    <source>
        <dbReference type="ARBA" id="ARBA00072252"/>
    </source>
</evidence>
<dbReference type="Gene3D" id="1.20.1560.10">
    <property type="entry name" value="ABC transporter type 1, transmembrane domain"/>
    <property type="match status" value="1"/>
</dbReference>
<evidence type="ECO:0000256" key="2">
    <source>
        <dbReference type="ARBA" id="ARBA00022448"/>
    </source>
</evidence>
<dbReference type="PROSITE" id="PS00211">
    <property type="entry name" value="ABC_TRANSPORTER_1"/>
    <property type="match status" value="1"/>
</dbReference>
<dbReference type="PANTHER" id="PTHR43394:SF1">
    <property type="entry name" value="ATP-BINDING CASSETTE SUB-FAMILY B MEMBER 10, MITOCHONDRIAL"/>
    <property type="match status" value="1"/>
</dbReference>
<feature type="transmembrane region" description="Helical" evidence="13">
    <location>
        <begin position="34"/>
        <end position="52"/>
    </location>
</feature>
<evidence type="ECO:0000256" key="11">
    <source>
        <dbReference type="ARBA" id="ARBA00061173"/>
    </source>
</evidence>
<keyword evidence="9 13" id="KW-0472">Membrane</keyword>
<dbReference type="Gene3D" id="3.40.50.300">
    <property type="entry name" value="P-loop containing nucleotide triphosphate hydrolases"/>
    <property type="match status" value="1"/>
</dbReference>
<keyword evidence="8 13" id="KW-1133">Transmembrane helix</keyword>
<evidence type="ECO:0000313" key="16">
    <source>
        <dbReference type="EMBL" id="MYN09951.1"/>
    </source>
</evidence>
<dbReference type="GO" id="GO:0031640">
    <property type="term" value="P:killing of cells of another organism"/>
    <property type="evidence" value="ECO:0007669"/>
    <property type="project" value="UniProtKB-KW"/>
</dbReference>
<dbReference type="InterPro" id="IPR011527">
    <property type="entry name" value="ABC1_TM_dom"/>
</dbReference>
<keyword evidence="17" id="KW-1185">Reference proteome</keyword>
<dbReference type="EMBL" id="WWCU01000030">
    <property type="protein sequence ID" value="MYN09951.1"/>
    <property type="molecule type" value="Genomic_DNA"/>
</dbReference>
<dbReference type="PANTHER" id="PTHR43394">
    <property type="entry name" value="ATP-DEPENDENT PERMEASE MDL1, MITOCHONDRIAL"/>
    <property type="match status" value="1"/>
</dbReference>
<proteinExistence type="inferred from homology"/>
<keyword evidence="6" id="KW-0547">Nucleotide-binding</keyword>
<comment type="similarity">
    <text evidence="11">Belongs to the ABC transporter superfamily. Cyclolysin exporter (TC 3.A.1.109.2) family.</text>
</comment>
<dbReference type="InterPro" id="IPR003439">
    <property type="entry name" value="ABC_transporter-like_ATP-bd"/>
</dbReference>
<dbReference type="Proteomes" id="UP000450676">
    <property type="component" value="Unassembled WGS sequence"/>
</dbReference>
<evidence type="ECO:0000256" key="3">
    <source>
        <dbReference type="ARBA" id="ARBA00022475"/>
    </source>
</evidence>
<evidence type="ECO:0000259" key="15">
    <source>
        <dbReference type="PROSITE" id="PS50929"/>
    </source>
</evidence>
<dbReference type="CDD" id="cd07346">
    <property type="entry name" value="ABC_6TM_exporters"/>
    <property type="match status" value="1"/>
</dbReference>
<dbReference type="PROSITE" id="PS50893">
    <property type="entry name" value="ABC_TRANSPORTER_2"/>
    <property type="match status" value="1"/>
</dbReference>
<dbReference type="GO" id="GO:0015421">
    <property type="term" value="F:ABC-type oligopeptide transporter activity"/>
    <property type="evidence" value="ECO:0007669"/>
    <property type="project" value="TreeGrafter"/>
</dbReference>
<evidence type="ECO:0000313" key="17">
    <source>
        <dbReference type="Proteomes" id="UP000450676"/>
    </source>
</evidence>
<evidence type="ECO:0000256" key="10">
    <source>
        <dbReference type="ARBA" id="ARBA00055355"/>
    </source>
</evidence>
<gene>
    <name evidence="16" type="ORF">GTP77_21765</name>
</gene>
<dbReference type="SUPFAM" id="SSF52540">
    <property type="entry name" value="P-loop containing nucleoside triphosphate hydrolases"/>
    <property type="match status" value="1"/>
</dbReference>
<dbReference type="Pfam" id="PF00005">
    <property type="entry name" value="ABC_tran"/>
    <property type="match status" value="1"/>
</dbReference>
<dbReference type="PROSITE" id="PS50929">
    <property type="entry name" value="ABC_TM1F"/>
    <property type="match status" value="1"/>
</dbReference>